<feature type="region of interest" description="Disordered" evidence="1">
    <location>
        <begin position="1"/>
        <end position="53"/>
    </location>
</feature>
<proteinExistence type="predicted"/>
<evidence type="ECO:0000313" key="2">
    <source>
        <dbReference type="EMBL" id="EGT58618.1"/>
    </source>
</evidence>
<evidence type="ECO:0000313" key="3">
    <source>
        <dbReference type="Proteomes" id="UP000008068"/>
    </source>
</evidence>
<evidence type="ECO:0000256" key="1">
    <source>
        <dbReference type="SAM" id="MobiDB-lite"/>
    </source>
</evidence>
<reference evidence="3" key="1">
    <citation type="submission" date="2011-07" db="EMBL/GenBank/DDBJ databases">
        <authorList>
            <consortium name="Caenorhabditis brenneri Sequencing and Analysis Consortium"/>
            <person name="Wilson R.K."/>
        </authorList>
    </citation>
    <scope>NUCLEOTIDE SEQUENCE [LARGE SCALE GENOMIC DNA]</scope>
    <source>
        <strain evidence="3">PB2801</strain>
    </source>
</reference>
<dbReference type="AlphaFoldDB" id="G0PJ20"/>
<sequence length="208" mass="24179">MAVFLQPRPNPRLQMINRNRSPMPAVKRPRSQHLQGSPTSKRHTAESVNDDSTEDNSIIKLLKKCSQKQKQIDIDKIPVENAIREQIEKYQKEMAVENKPDLYELFEKKLNDALQQATVYKRNDEEMATLPKLAKNDLDNIEWPVGLIEWSCYSKYRNSDVEGAAECRNLNEKIQILVENVEKTLKDSKTAQAQKANYKIRDLEYSLF</sequence>
<dbReference type="EMBL" id="GL380631">
    <property type="protein sequence ID" value="EGT58618.1"/>
    <property type="molecule type" value="Genomic_DNA"/>
</dbReference>
<protein>
    <submittedName>
        <fullName evidence="2">Uncharacterized protein</fullName>
    </submittedName>
</protein>
<dbReference type="Proteomes" id="UP000008068">
    <property type="component" value="Unassembled WGS sequence"/>
</dbReference>
<keyword evidence="3" id="KW-1185">Reference proteome</keyword>
<accession>G0PJ20</accession>
<organism evidence="3">
    <name type="scientific">Caenorhabditis brenneri</name>
    <name type="common">Nematode worm</name>
    <dbReference type="NCBI Taxonomy" id="135651"/>
    <lineage>
        <taxon>Eukaryota</taxon>
        <taxon>Metazoa</taxon>
        <taxon>Ecdysozoa</taxon>
        <taxon>Nematoda</taxon>
        <taxon>Chromadorea</taxon>
        <taxon>Rhabditida</taxon>
        <taxon>Rhabditina</taxon>
        <taxon>Rhabditomorpha</taxon>
        <taxon>Rhabditoidea</taxon>
        <taxon>Rhabditidae</taxon>
        <taxon>Peloderinae</taxon>
        <taxon>Caenorhabditis</taxon>
    </lineage>
</organism>
<dbReference type="InParanoid" id="G0PJ20"/>
<name>G0PJ20_CAEBE</name>
<gene>
    <name evidence="2" type="ORF">CAEBREN_11716</name>
</gene>
<dbReference type="HOGENOM" id="CLU_1321928_0_0_1"/>